<evidence type="ECO:0000256" key="1">
    <source>
        <dbReference type="ARBA" id="ARBA00004442"/>
    </source>
</evidence>
<keyword evidence="4" id="KW-0472">Membrane</keyword>
<feature type="domain" description="RagB/SusD" evidence="7">
    <location>
        <begin position="326"/>
        <end position="472"/>
    </location>
</feature>
<evidence type="ECO:0000256" key="6">
    <source>
        <dbReference type="SAM" id="SignalP"/>
    </source>
</evidence>
<sequence length="472" mass="53950">MNIMIKKGFKTLLILLIGSFSITACEDYVDIETPNHMMISETVFADQETALAAINGIYNELAKADFSRGYLYSVTVLAGLTPDIFETTSATDARYGPFQQNEISPIDSDDAKANYNMWSSIYNIIYMANSVMEGTQNSKSISQEVKDLVEGKARFIRAFTYFYLVNLYGEVPLILTTDYRKNAKAERDDVNTVYNRIADDLDKAIILMEGAMEYNDSERTNVNRFVAIALRARVYLYQENWAKAEELASEVISQTSLYGMLDDLEQVFLKNSREAIWQISPVGRGLSATYTGEGYMFRGQNSSQIKLSEDFVGAMSANDKRLHIWIGYNTSRGFYFPQKYKDARSRNDVVEYSTVLRLSEQYLIRSEAKAMQGKITEAIKDINVVRNRAGLGLLAEMDQEMGQTELLEEIMEQRKKEFFAEWGHRWLDLKRTERVTEVLGAMKPLWQDTDVLFPIPGEEREKNPNLTQNNGY</sequence>
<dbReference type="Proteomes" id="UP000267585">
    <property type="component" value="Unassembled WGS sequence"/>
</dbReference>
<dbReference type="GO" id="GO:0009279">
    <property type="term" value="C:cell outer membrane"/>
    <property type="evidence" value="ECO:0007669"/>
    <property type="project" value="UniProtKB-SubCell"/>
</dbReference>
<evidence type="ECO:0000256" key="3">
    <source>
        <dbReference type="ARBA" id="ARBA00022729"/>
    </source>
</evidence>
<comment type="similarity">
    <text evidence="2">Belongs to the SusD family.</text>
</comment>
<keyword evidence="5" id="KW-0998">Cell outer membrane</keyword>
<evidence type="ECO:0000259" key="7">
    <source>
        <dbReference type="Pfam" id="PF07980"/>
    </source>
</evidence>
<dbReference type="SUPFAM" id="SSF48452">
    <property type="entry name" value="TPR-like"/>
    <property type="match status" value="1"/>
</dbReference>
<evidence type="ECO:0000259" key="8">
    <source>
        <dbReference type="Pfam" id="PF14322"/>
    </source>
</evidence>
<evidence type="ECO:0000256" key="2">
    <source>
        <dbReference type="ARBA" id="ARBA00006275"/>
    </source>
</evidence>
<proteinExistence type="inferred from homology"/>
<dbReference type="Pfam" id="PF14322">
    <property type="entry name" value="SusD-like_3"/>
    <property type="match status" value="1"/>
</dbReference>
<keyword evidence="3 6" id="KW-0732">Signal</keyword>
<name>A0A430K512_9FLAO</name>
<accession>A0A430K512</accession>
<dbReference type="OrthoDB" id="621570at2"/>
<evidence type="ECO:0000256" key="4">
    <source>
        <dbReference type="ARBA" id="ARBA00023136"/>
    </source>
</evidence>
<keyword evidence="10" id="KW-1185">Reference proteome</keyword>
<protein>
    <submittedName>
        <fullName evidence="9">RagB/SusD family nutrient uptake outer membrane protein</fullName>
    </submittedName>
</protein>
<feature type="chain" id="PRO_5019197510" evidence="6">
    <location>
        <begin position="25"/>
        <end position="472"/>
    </location>
</feature>
<dbReference type="InterPro" id="IPR011990">
    <property type="entry name" value="TPR-like_helical_dom_sf"/>
</dbReference>
<gene>
    <name evidence="9" type="ORF">EHW67_09465</name>
</gene>
<feature type="signal peptide" evidence="6">
    <location>
        <begin position="1"/>
        <end position="24"/>
    </location>
</feature>
<comment type="subcellular location">
    <subcellularLocation>
        <location evidence="1">Cell outer membrane</location>
    </subcellularLocation>
</comment>
<dbReference type="EMBL" id="RQPJ01000003">
    <property type="protein sequence ID" value="RTE54140.1"/>
    <property type="molecule type" value="Genomic_DNA"/>
</dbReference>
<feature type="domain" description="SusD-like N-terminal" evidence="8">
    <location>
        <begin position="28"/>
        <end position="236"/>
    </location>
</feature>
<reference evidence="9 10" key="1">
    <citation type="submission" date="2018-11" db="EMBL/GenBank/DDBJ databases">
        <title>Arenibacter aquaticus sp.nov., a marine bacterium isolated from surface seawater in the South China Sea.</title>
        <authorList>
            <person name="Guo J."/>
            <person name="Sun J."/>
        </authorList>
    </citation>
    <scope>NUCLEOTIDE SEQUENCE [LARGE SCALE GENOMIC DNA]</scope>
    <source>
        <strain evidence="9 10">GUO666</strain>
    </source>
</reference>
<dbReference type="PROSITE" id="PS51257">
    <property type="entry name" value="PROKAR_LIPOPROTEIN"/>
    <property type="match status" value="1"/>
</dbReference>
<comment type="caution">
    <text evidence="9">The sequence shown here is derived from an EMBL/GenBank/DDBJ whole genome shotgun (WGS) entry which is preliminary data.</text>
</comment>
<evidence type="ECO:0000313" key="9">
    <source>
        <dbReference type="EMBL" id="RTE54140.1"/>
    </source>
</evidence>
<dbReference type="InterPro" id="IPR033985">
    <property type="entry name" value="SusD-like_N"/>
</dbReference>
<dbReference type="Pfam" id="PF07980">
    <property type="entry name" value="SusD_RagB"/>
    <property type="match status" value="1"/>
</dbReference>
<dbReference type="Gene3D" id="1.25.40.390">
    <property type="match status" value="1"/>
</dbReference>
<dbReference type="CDD" id="cd08977">
    <property type="entry name" value="SusD"/>
    <property type="match status" value="1"/>
</dbReference>
<evidence type="ECO:0000256" key="5">
    <source>
        <dbReference type="ARBA" id="ARBA00023237"/>
    </source>
</evidence>
<evidence type="ECO:0000313" key="10">
    <source>
        <dbReference type="Proteomes" id="UP000267585"/>
    </source>
</evidence>
<organism evidence="9 10">
    <name type="scientific">Arenibacter aquaticus</name>
    <dbReference type="NCBI Taxonomy" id="2489054"/>
    <lineage>
        <taxon>Bacteria</taxon>
        <taxon>Pseudomonadati</taxon>
        <taxon>Bacteroidota</taxon>
        <taxon>Flavobacteriia</taxon>
        <taxon>Flavobacteriales</taxon>
        <taxon>Flavobacteriaceae</taxon>
        <taxon>Arenibacter</taxon>
    </lineage>
</organism>
<dbReference type="InterPro" id="IPR012944">
    <property type="entry name" value="SusD_RagB_dom"/>
</dbReference>
<dbReference type="AlphaFoldDB" id="A0A430K512"/>